<dbReference type="PANTHER" id="PTHR45625:SF2">
    <property type="entry name" value="PEPTIDYL-PROLYL CIS-TRANS ISOMERASE-LIKE 3"/>
    <property type="match status" value="1"/>
</dbReference>
<name>A0A9W9PBV4_PENCI</name>
<dbReference type="PANTHER" id="PTHR45625">
    <property type="entry name" value="PEPTIDYL-PROLYL CIS-TRANS ISOMERASE-RELATED"/>
    <property type="match status" value="1"/>
</dbReference>
<dbReference type="AlphaFoldDB" id="A0A9W9PBV4"/>
<dbReference type="PRINTS" id="PR00153">
    <property type="entry name" value="CSAPPISMRASE"/>
</dbReference>
<proteinExistence type="inferred from homology"/>
<keyword evidence="3 6" id="KW-0413">Isomerase</keyword>
<evidence type="ECO:0000256" key="1">
    <source>
        <dbReference type="ARBA" id="ARBA00000971"/>
    </source>
</evidence>
<comment type="function">
    <text evidence="3">PPIases accelerate the folding of proteins. It catalyzes the cis-trans isomerization of proline imidic peptide bonds in oligopeptides.</text>
</comment>
<comment type="caution">
    <text evidence="6">The sequence shown here is derived from an EMBL/GenBank/DDBJ whole genome shotgun (WGS) entry which is preliminary data.</text>
</comment>
<evidence type="ECO:0000256" key="3">
    <source>
        <dbReference type="RuleBase" id="RU363019"/>
    </source>
</evidence>
<evidence type="ECO:0000256" key="4">
    <source>
        <dbReference type="SAM" id="MobiDB-lite"/>
    </source>
</evidence>
<reference evidence="6" key="2">
    <citation type="journal article" date="2023" name="IMA Fungus">
        <title>Comparative genomic study of the Penicillium genus elucidates a diverse pangenome and 15 lateral gene transfer events.</title>
        <authorList>
            <person name="Petersen C."/>
            <person name="Sorensen T."/>
            <person name="Nielsen M.R."/>
            <person name="Sondergaard T.E."/>
            <person name="Sorensen J.L."/>
            <person name="Fitzpatrick D.A."/>
            <person name="Frisvad J.C."/>
            <person name="Nielsen K.L."/>
        </authorList>
    </citation>
    <scope>NUCLEOTIDE SEQUENCE</scope>
    <source>
        <strain evidence="6">IBT 23319</strain>
    </source>
</reference>
<keyword evidence="7" id="KW-1185">Reference proteome</keyword>
<dbReference type="InterPro" id="IPR044666">
    <property type="entry name" value="Cyclophilin_A-like"/>
</dbReference>
<dbReference type="Pfam" id="PF00160">
    <property type="entry name" value="Pro_isomerase"/>
    <property type="match status" value="1"/>
</dbReference>
<evidence type="ECO:0000313" key="6">
    <source>
        <dbReference type="EMBL" id="KAJ5241669.1"/>
    </source>
</evidence>
<keyword evidence="3" id="KW-0697">Rotamase</keyword>
<dbReference type="GeneID" id="81381347"/>
<comment type="similarity">
    <text evidence="2">Belongs to the cyclophilin-type PPIase family. PPIL3 subfamily.</text>
</comment>
<evidence type="ECO:0000259" key="5">
    <source>
        <dbReference type="PROSITE" id="PS50072"/>
    </source>
</evidence>
<feature type="region of interest" description="Disordered" evidence="4">
    <location>
        <begin position="66"/>
        <end position="85"/>
    </location>
</feature>
<protein>
    <recommendedName>
        <fullName evidence="3">Peptidyl-prolyl cis-trans isomerase</fullName>
        <shortName evidence="3">PPIase</shortName>
        <ecNumber evidence="3">5.2.1.8</ecNumber>
    </recommendedName>
</protein>
<dbReference type="Proteomes" id="UP001147733">
    <property type="component" value="Unassembled WGS sequence"/>
</dbReference>
<evidence type="ECO:0000313" key="7">
    <source>
        <dbReference type="Proteomes" id="UP001147733"/>
    </source>
</evidence>
<gene>
    <name evidence="6" type="ORF">N7469_003260</name>
</gene>
<feature type="compositionally biased region" description="Basic and acidic residues" evidence="4">
    <location>
        <begin position="121"/>
        <end position="137"/>
    </location>
</feature>
<dbReference type="InterPro" id="IPR029000">
    <property type="entry name" value="Cyclophilin-like_dom_sf"/>
</dbReference>
<dbReference type="GO" id="GO:0071013">
    <property type="term" value="C:catalytic step 2 spliceosome"/>
    <property type="evidence" value="ECO:0007669"/>
    <property type="project" value="TreeGrafter"/>
</dbReference>
<accession>A0A9W9PBV4</accession>
<feature type="region of interest" description="Disordered" evidence="4">
    <location>
        <begin position="107"/>
        <end position="137"/>
    </location>
</feature>
<comment type="catalytic activity">
    <reaction evidence="1 3">
        <text>[protein]-peptidylproline (omega=180) = [protein]-peptidylproline (omega=0)</text>
        <dbReference type="Rhea" id="RHEA:16237"/>
        <dbReference type="Rhea" id="RHEA-COMP:10747"/>
        <dbReference type="Rhea" id="RHEA-COMP:10748"/>
        <dbReference type="ChEBI" id="CHEBI:83833"/>
        <dbReference type="ChEBI" id="CHEBI:83834"/>
        <dbReference type="EC" id="5.2.1.8"/>
    </reaction>
</comment>
<dbReference type="Gene3D" id="2.40.100.10">
    <property type="entry name" value="Cyclophilin-like"/>
    <property type="match status" value="1"/>
</dbReference>
<sequence>MSVTVGRHFVCTRLKATSRSSYSAKQSPETAENFSALCACGAYNDIPFHRIMPGFMIQTGDISLGPAGKPSASNKPMLPFEVPKGGTSINHLSALNQEVESPCLRQNEQVRYPMNGLPPGEGDKDGTEDSKCDRPDD</sequence>
<organism evidence="6 7">
    <name type="scientific">Penicillium citrinum</name>
    <dbReference type="NCBI Taxonomy" id="5077"/>
    <lineage>
        <taxon>Eukaryota</taxon>
        <taxon>Fungi</taxon>
        <taxon>Dikarya</taxon>
        <taxon>Ascomycota</taxon>
        <taxon>Pezizomycotina</taxon>
        <taxon>Eurotiomycetes</taxon>
        <taxon>Eurotiomycetidae</taxon>
        <taxon>Eurotiales</taxon>
        <taxon>Aspergillaceae</taxon>
        <taxon>Penicillium</taxon>
    </lineage>
</organism>
<dbReference type="GO" id="GO:0003755">
    <property type="term" value="F:peptidyl-prolyl cis-trans isomerase activity"/>
    <property type="evidence" value="ECO:0007669"/>
    <property type="project" value="UniProtKB-UniRule"/>
</dbReference>
<feature type="domain" description="PPIase cyclophilin-type" evidence="5">
    <location>
        <begin position="24"/>
        <end position="89"/>
    </location>
</feature>
<dbReference type="EMBL" id="JAPQKT010000002">
    <property type="protein sequence ID" value="KAJ5241669.1"/>
    <property type="molecule type" value="Genomic_DNA"/>
</dbReference>
<dbReference type="RefSeq" id="XP_056504674.1">
    <property type="nucleotide sequence ID" value="XM_056642180.1"/>
</dbReference>
<dbReference type="PROSITE" id="PS50072">
    <property type="entry name" value="CSA_PPIASE_2"/>
    <property type="match status" value="1"/>
</dbReference>
<dbReference type="OrthoDB" id="271386at2759"/>
<reference evidence="6" key="1">
    <citation type="submission" date="2022-11" db="EMBL/GenBank/DDBJ databases">
        <authorList>
            <person name="Petersen C."/>
        </authorList>
    </citation>
    <scope>NUCLEOTIDE SEQUENCE</scope>
    <source>
        <strain evidence="6">IBT 23319</strain>
    </source>
</reference>
<dbReference type="InterPro" id="IPR002130">
    <property type="entry name" value="Cyclophilin-type_PPIase_dom"/>
</dbReference>
<dbReference type="EC" id="5.2.1.8" evidence="3"/>
<evidence type="ECO:0000256" key="2">
    <source>
        <dbReference type="ARBA" id="ARBA00038286"/>
    </source>
</evidence>
<dbReference type="SUPFAM" id="SSF50891">
    <property type="entry name" value="Cyclophilin-like"/>
    <property type="match status" value="1"/>
</dbReference>